<protein>
    <submittedName>
        <fullName evidence="4">Group 1 glycosyl transferase</fullName>
    </submittedName>
</protein>
<sequence length="387" mass="44529">MIIGIDGNEANIKEKVGVHQYAFELLWTLYRYGINNKKASLLQDIKNSDHKFIIYLKNHVSMDLPPQNSFWEYRIIPGSKVWVLAKLMPALLKEKNIDVFFTPTHYLPLFAKKPMVCTIHDLGYLKFSEQFKKYDFWQLKYWSAISIIVSKYIICPSDSTRSDIVRRYPFAAKKVRVVQHGYDKSKFNQNISQNLVRQVTEKYRIKKNYLLFLSTLKPSKNVEGLIDAFVKIKNVSNHQLVIAGKKGWLYDKIFLRAKDLKVENDIIFTDYVSEKEKRGLLKGATAYVLPSFWEGFGMDVLDALACGTPVVVSKAGSLPEVAGDAGIYIDPYNIDSLAQGMEKVLKMSEDERSEIIKKGLNQAQKFSWEKSARETLKVLEEANKQQI</sequence>
<dbReference type="STRING" id="1618570.UT08_C0004G0001"/>
<reference evidence="4 5" key="1">
    <citation type="journal article" date="2015" name="Nature">
        <title>rRNA introns, odd ribosomes, and small enigmatic genomes across a large radiation of phyla.</title>
        <authorList>
            <person name="Brown C.T."/>
            <person name="Hug L.A."/>
            <person name="Thomas B.C."/>
            <person name="Sharon I."/>
            <person name="Castelle C.J."/>
            <person name="Singh A."/>
            <person name="Wilkins M.J."/>
            <person name="Williams K.H."/>
            <person name="Banfield J.F."/>
        </authorList>
    </citation>
    <scope>NUCLEOTIDE SEQUENCE [LARGE SCALE GENOMIC DNA]</scope>
</reference>
<dbReference type="Pfam" id="PF13439">
    <property type="entry name" value="Glyco_transf_4"/>
    <property type="match status" value="1"/>
</dbReference>
<evidence type="ECO:0000259" key="3">
    <source>
        <dbReference type="Pfam" id="PF13439"/>
    </source>
</evidence>
<evidence type="ECO:0000313" key="4">
    <source>
        <dbReference type="EMBL" id="KKQ85689.1"/>
    </source>
</evidence>
<dbReference type="PATRIC" id="fig|1618570.3.peg.411"/>
<dbReference type="SUPFAM" id="SSF53756">
    <property type="entry name" value="UDP-Glycosyltransferase/glycogen phosphorylase"/>
    <property type="match status" value="1"/>
</dbReference>
<gene>
    <name evidence="4" type="ORF">UT08_C0004G0001</name>
</gene>
<comment type="caution">
    <text evidence="4">The sequence shown here is derived from an EMBL/GenBank/DDBJ whole genome shotgun (WGS) entry which is preliminary data.</text>
</comment>
<dbReference type="Gene3D" id="3.40.50.2000">
    <property type="entry name" value="Glycogen Phosphorylase B"/>
    <property type="match status" value="2"/>
</dbReference>
<dbReference type="CDD" id="cd03809">
    <property type="entry name" value="GT4_MtfB-like"/>
    <property type="match status" value="1"/>
</dbReference>
<dbReference type="EMBL" id="LBVL01000004">
    <property type="protein sequence ID" value="KKQ85689.1"/>
    <property type="molecule type" value="Genomic_DNA"/>
</dbReference>
<keyword evidence="1 4" id="KW-0808">Transferase</keyword>
<dbReference type="FunFam" id="3.40.50.2000:FF:000119">
    <property type="entry name" value="Glycosyl transferase group 1"/>
    <property type="match status" value="1"/>
</dbReference>
<organism evidence="4 5">
    <name type="scientific">Candidatus Woesebacteria bacterium GW2011_GWB1_38_8</name>
    <dbReference type="NCBI Taxonomy" id="1618570"/>
    <lineage>
        <taxon>Bacteria</taxon>
        <taxon>Candidatus Woeseibacteriota</taxon>
    </lineage>
</organism>
<evidence type="ECO:0000313" key="5">
    <source>
        <dbReference type="Proteomes" id="UP000034081"/>
    </source>
</evidence>
<dbReference type="InterPro" id="IPR028098">
    <property type="entry name" value="Glyco_trans_4-like_N"/>
</dbReference>
<proteinExistence type="predicted"/>
<dbReference type="InterPro" id="IPR001296">
    <property type="entry name" value="Glyco_trans_1"/>
</dbReference>
<accession>A0A0G0NIH7</accession>
<dbReference type="AlphaFoldDB" id="A0A0G0NIH7"/>
<name>A0A0G0NIH7_9BACT</name>
<evidence type="ECO:0000256" key="1">
    <source>
        <dbReference type="ARBA" id="ARBA00022679"/>
    </source>
</evidence>
<dbReference type="PANTHER" id="PTHR46401:SF2">
    <property type="entry name" value="GLYCOSYLTRANSFERASE WBBK-RELATED"/>
    <property type="match status" value="1"/>
</dbReference>
<dbReference type="Pfam" id="PF00534">
    <property type="entry name" value="Glycos_transf_1"/>
    <property type="match status" value="1"/>
</dbReference>
<feature type="domain" description="Glycosyl transferase family 1" evidence="2">
    <location>
        <begin position="206"/>
        <end position="359"/>
    </location>
</feature>
<evidence type="ECO:0000259" key="2">
    <source>
        <dbReference type="Pfam" id="PF00534"/>
    </source>
</evidence>
<dbReference type="Proteomes" id="UP000034081">
    <property type="component" value="Unassembled WGS sequence"/>
</dbReference>
<dbReference type="GO" id="GO:0016757">
    <property type="term" value="F:glycosyltransferase activity"/>
    <property type="evidence" value="ECO:0007669"/>
    <property type="project" value="InterPro"/>
</dbReference>
<feature type="domain" description="Glycosyltransferase subfamily 4-like N-terminal" evidence="3">
    <location>
        <begin position="81"/>
        <end position="184"/>
    </location>
</feature>
<dbReference type="PANTHER" id="PTHR46401">
    <property type="entry name" value="GLYCOSYLTRANSFERASE WBBK-RELATED"/>
    <property type="match status" value="1"/>
</dbReference>